<gene>
    <name evidence="1" type="ORF">NEILACOT_05251</name>
</gene>
<accession>D0WCH0</accession>
<organism evidence="1 2">
    <name type="scientific">Neisseria lactamica ATCC 23970</name>
    <dbReference type="NCBI Taxonomy" id="546265"/>
    <lineage>
        <taxon>Bacteria</taxon>
        <taxon>Pseudomonadati</taxon>
        <taxon>Pseudomonadota</taxon>
        <taxon>Betaproteobacteria</taxon>
        <taxon>Neisseriales</taxon>
        <taxon>Neisseriaceae</taxon>
        <taxon>Neisseria</taxon>
    </lineage>
</organism>
<dbReference type="AlphaFoldDB" id="D0WCH0"/>
<protein>
    <submittedName>
        <fullName evidence="1">Uncharacterized protein</fullName>
    </submittedName>
</protein>
<evidence type="ECO:0000313" key="2">
    <source>
        <dbReference type="Proteomes" id="UP000003843"/>
    </source>
</evidence>
<dbReference type="EMBL" id="ACEQ02000032">
    <property type="protein sequence ID" value="EEZ74734.1"/>
    <property type="molecule type" value="Genomic_DNA"/>
</dbReference>
<dbReference type="Proteomes" id="UP000003843">
    <property type="component" value="Unassembled WGS sequence"/>
</dbReference>
<sequence length="40" mass="4514">MLLNIIGEQIIKKTTALQIQHIYISTHGGRHTPSLPYIVD</sequence>
<comment type="caution">
    <text evidence="1">The sequence shown here is derived from an EMBL/GenBank/DDBJ whole genome shotgun (WGS) entry which is preliminary data.</text>
</comment>
<name>D0WCH0_NEILA</name>
<proteinExistence type="predicted"/>
<evidence type="ECO:0000313" key="1">
    <source>
        <dbReference type="EMBL" id="EEZ74734.1"/>
    </source>
</evidence>
<reference evidence="1 2" key="1">
    <citation type="submission" date="2009-10" db="EMBL/GenBank/DDBJ databases">
        <authorList>
            <person name="Weinstock G."/>
            <person name="Sodergren E."/>
            <person name="Clifton S."/>
            <person name="Fulton L."/>
            <person name="Fulton B."/>
            <person name="Courtney L."/>
            <person name="Fronick C."/>
            <person name="Harrison M."/>
            <person name="Strong C."/>
            <person name="Farmer C."/>
            <person name="Delahaunty K."/>
            <person name="Markovic C."/>
            <person name="Hall O."/>
            <person name="Minx P."/>
            <person name="Tomlinson C."/>
            <person name="Mitreva M."/>
            <person name="Nelson J."/>
            <person name="Hou S."/>
            <person name="Wollam A."/>
            <person name="Pepin K.H."/>
            <person name="Johnson M."/>
            <person name="Bhonagiri V."/>
            <person name="Nash W.E."/>
            <person name="Warren W."/>
            <person name="Chinwalla A."/>
            <person name="Mardis E.R."/>
            <person name="Wilson R.K."/>
        </authorList>
    </citation>
    <scope>NUCLEOTIDE SEQUENCE [LARGE SCALE GENOMIC DNA]</scope>
    <source>
        <strain evidence="1 2">ATCC 23970</strain>
    </source>
</reference>